<sequence>MPDYKKYTEDGGQLNGAVQRTVTTINGTKEQPSNYYHLRMLKKVFSIDGNWKSVNVNNTQIMAHVVAMNSDLPLGKMDAISIDSGKIPKMGLQYALDEIQLTDIDQMINTGTVGSIISAQLLSNPVKLIRSVPERNEEIFLKGLSTGIALINDDENTGTGIRLNYGYKAENKFGVTTLWSNVASKPFDDIQRVLDKADADKNVIVKVMLDRTSFNNMAKTTQAKELFAFSQNFVGSNTPTPSLSQVNTFTSDRYGFTFEIVTKSFRYEKNGQQVTVTPWAAGALVFLTTEEVGTLTWANLAEMNPNNQDKSVTYKVVDNFMLLSSWAQNKPYLAKFDSVQARVVPVINNGSQIYLLDSTTVQA</sequence>
<dbReference type="Proteomes" id="UP001378956">
    <property type="component" value="Unassembled WGS sequence"/>
</dbReference>
<dbReference type="Pfam" id="PF03864">
    <property type="entry name" value="Phage_cap_E"/>
    <property type="match status" value="1"/>
</dbReference>
<dbReference type="RefSeq" id="WP_337717595.1">
    <property type="nucleotide sequence ID" value="NZ_JBBEUB010000009.1"/>
</dbReference>
<keyword evidence="2" id="KW-1185">Reference proteome</keyword>
<evidence type="ECO:0000313" key="1">
    <source>
        <dbReference type="EMBL" id="MEJ2905086.1"/>
    </source>
</evidence>
<protein>
    <submittedName>
        <fullName evidence="1">Uncharacterized protein</fullName>
    </submittedName>
</protein>
<dbReference type="InterPro" id="IPR005564">
    <property type="entry name" value="Major_capsid_GpE"/>
</dbReference>
<dbReference type="EMBL" id="JBBEUB010000009">
    <property type="protein sequence ID" value="MEJ2905086.1"/>
    <property type="molecule type" value="Genomic_DNA"/>
</dbReference>
<reference evidence="1 2" key="1">
    <citation type="submission" date="2024-03" db="EMBL/GenBank/DDBJ databases">
        <title>Sequence of Lycoming College Course Isolates.</title>
        <authorList>
            <person name="Plotts O."/>
            <person name="Newman J."/>
        </authorList>
    </citation>
    <scope>NUCLEOTIDE SEQUENCE [LARGE SCALE GENOMIC DNA]</scope>
    <source>
        <strain evidence="1 2">CJB-3</strain>
    </source>
</reference>
<organism evidence="1 2">
    <name type="scientific">Pedobacter panaciterrae</name>
    <dbReference type="NCBI Taxonomy" id="363849"/>
    <lineage>
        <taxon>Bacteria</taxon>
        <taxon>Pseudomonadati</taxon>
        <taxon>Bacteroidota</taxon>
        <taxon>Sphingobacteriia</taxon>
        <taxon>Sphingobacteriales</taxon>
        <taxon>Sphingobacteriaceae</taxon>
        <taxon>Pedobacter</taxon>
    </lineage>
</organism>
<accession>A0ABU8NTZ6</accession>
<evidence type="ECO:0000313" key="2">
    <source>
        <dbReference type="Proteomes" id="UP001378956"/>
    </source>
</evidence>
<proteinExistence type="predicted"/>
<gene>
    <name evidence="1" type="ORF">WAE58_21755</name>
</gene>
<name>A0ABU8NTZ6_9SPHI</name>
<comment type="caution">
    <text evidence="1">The sequence shown here is derived from an EMBL/GenBank/DDBJ whole genome shotgun (WGS) entry which is preliminary data.</text>
</comment>